<evidence type="ECO:0000313" key="8">
    <source>
        <dbReference type="EMBL" id="SPD76086.1"/>
    </source>
</evidence>
<evidence type="ECO:0000259" key="7">
    <source>
        <dbReference type="Pfam" id="PF14824"/>
    </source>
</evidence>
<name>A0A445N332_9BACT</name>
<dbReference type="SUPFAM" id="SSF51735">
    <property type="entry name" value="NAD(P)-binding Rossmann-fold domains"/>
    <property type="match status" value="1"/>
</dbReference>
<evidence type="ECO:0000256" key="4">
    <source>
        <dbReference type="ARBA" id="ARBA00023027"/>
    </source>
</evidence>
<evidence type="ECO:0000256" key="2">
    <source>
        <dbReference type="ARBA" id="ARBA00012400"/>
    </source>
</evidence>
<dbReference type="InterPro" id="IPR006367">
    <property type="entry name" value="Sirohaem_synthase_N"/>
</dbReference>
<organism evidence="8">
    <name type="scientific">uncultured Desulfobacterium sp</name>
    <dbReference type="NCBI Taxonomy" id="201089"/>
    <lineage>
        <taxon>Bacteria</taxon>
        <taxon>Pseudomonadati</taxon>
        <taxon>Thermodesulfobacteriota</taxon>
        <taxon>Desulfobacteria</taxon>
        <taxon>Desulfobacterales</taxon>
        <taxon>Desulfobacteriaceae</taxon>
        <taxon>Desulfobacterium</taxon>
        <taxon>environmental samples</taxon>
    </lineage>
</organism>
<dbReference type="InterPro" id="IPR028161">
    <property type="entry name" value="Met8-like"/>
</dbReference>
<dbReference type="Gene3D" id="1.10.8.610">
    <property type="entry name" value="SirC, precorrin-2 dehydrogenase, C-terminal helical domain-like"/>
    <property type="match status" value="1"/>
</dbReference>
<dbReference type="NCBIfam" id="TIGR01470">
    <property type="entry name" value="cysG_Nterm"/>
    <property type="match status" value="1"/>
</dbReference>
<proteinExistence type="predicted"/>
<evidence type="ECO:0000256" key="5">
    <source>
        <dbReference type="ARBA" id="ARBA00023244"/>
    </source>
</evidence>
<protein>
    <recommendedName>
        <fullName evidence="2">precorrin-2 dehydrogenase</fullName>
        <ecNumber evidence="2">1.3.1.76</ecNumber>
    </recommendedName>
</protein>
<dbReference type="Gene3D" id="3.40.50.720">
    <property type="entry name" value="NAD(P)-binding Rossmann-like Domain"/>
    <property type="match status" value="1"/>
</dbReference>
<dbReference type="GO" id="GO:0019354">
    <property type="term" value="P:siroheme biosynthetic process"/>
    <property type="evidence" value="ECO:0007669"/>
    <property type="project" value="UniProtKB-UniPathway"/>
</dbReference>
<evidence type="ECO:0000256" key="3">
    <source>
        <dbReference type="ARBA" id="ARBA00023002"/>
    </source>
</evidence>
<dbReference type="EMBL" id="OJIN01000228">
    <property type="protein sequence ID" value="SPD76086.1"/>
    <property type="molecule type" value="Genomic_DNA"/>
</dbReference>
<dbReference type="Pfam" id="PF13241">
    <property type="entry name" value="NAD_binding_7"/>
    <property type="match status" value="1"/>
</dbReference>
<keyword evidence="3" id="KW-0560">Oxidoreductase</keyword>
<dbReference type="AlphaFoldDB" id="A0A445N332"/>
<dbReference type="PANTHER" id="PTHR35330">
    <property type="entry name" value="SIROHEME BIOSYNTHESIS PROTEIN MET8"/>
    <property type="match status" value="1"/>
</dbReference>
<dbReference type="Pfam" id="PF14824">
    <property type="entry name" value="Sirohm_synth_M"/>
    <property type="match status" value="1"/>
</dbReference>
<dbReference type="InterPro" id="IPR028281">
    <property type="entry name" value="Sirohaem_synthase_central"/>
</dbReference>
<dbReference type="EC" id="1.3.1.76" evidence="2"/>
<feature type="domain" description="Siroheme synthase central" evidence="7">
    <location>
        <begin position="119"/>
        <end position="145"/>
    </location>
</feature>
<dbReference type="SUPFAM" id="SSF75615">
    <property type="entry name" value="Siroheme synthase middle domains-like"/>
    <property type="match status" value="1"/>
</dbReference>
<dbReference type="GO" id="GO:0043115">
    <property type="term" value="F:precorrin-2 dehydrogenase activity"/>
    <property type="evidence" value="ECO:0007669"/>
    <property type="project" value="UniProtKB-EC"/>
</dbReference>
<reference evidence="8" key="1">
    <citation type="submission" date="2018-01" db="EMBL/GenBank/DDBJ databases">
        <authorList>
            <person name="Regsiter A."/>
            <person name="William W."/>
        </authorList>
    </citation>
    <scope>NUCLEOTIDE SEQUENCE</scope>
    <source>
        <strain evidence="8">TRIP AH-1</strain>
    </source>
</reference>
<dbReference type="InterPro" id="IPR042518">
    <property type="entry name" value="SirC_C"/>
</dbReference>
<dbReference type="GO" id="GO:0004325">
    <property type="term" value="F:ferrochelatase activity"/>
    <property type="evidence" value="ECO:0007669"/>
    <property type="project" value="InterPro"/>
</dbReference>
<dbReference type="InterPro" id="IPR036291">
    <property type="entry name" value="NAD(P)-bd_dom_sf"/>
</dbReference>
<comment type="pathway">
    <text evidence="1">Porphyrin-containing compound metabolism; siroheme biosynthesis; sirohydrochlorin from precorrin-2: step 1/1.</text>
</comment>
<gene>
    <name evidence="8" type="ORF">PITCH_A820005</name>
</gene>
<evidence type="ECO:0000256" key="6">
    <source>
        <dbReference type="ARBA" id="ARBA00047561"/>
    </source>
</evidence>
<keyword evidence="4" id="KW-0520">NAD</keyword>
<keyword evidence="5" id="KW-0627">Porphyrin biosynthesis</keyword>
<comment type="catalytic activity">
    <reaction evidence="6">
        <text>precorrin-2 + NAD(+) = sirohydrochlorin + NADH + 2 H(+)</text>
        <dbReference type="Rhea" id="RHEA:15613"/>
        <dbReference type="ChEBI" id="CHEBI:15378"/>
        <dbReference type="ChEBI" id="CHEBI:57540"/>
        <dbReference type="ChEBI" id="CHEBI:57945"/>
        <dbReference type="ChEBI" id="CHEBI:58351"/>
        <dbReference type="ChEBI" id="CHEBI:58827"/>
        <dbReference type="EC" id="1.3.1.76"/>
    </reaction>
</comment>
<sequence length="222" mass="24965">MVYYPVFLKMDGVVVLVVGGGRVSERKVETLIECGASVRIVARELTHRLRALVEGGFILWIGQEYEELHLDGVALVFSATNDSRLNHKVSQGAIRRGILVNAVDQPEDCSFIVPSIVRRKDLTIAISTSGKSPALAKAIRRQLEHQFGKEYEAFLDLMGRLRKEVLSAGFSQEENSRIFHNIVDSDILKALAEYDWQSVEAELRRILPPTLDLKHLLSKEKL</sequence>
<accession>A0A445N332</accession>
<evidence type="ECO:0000256" key="1">
    <source>
        <dbReference type="ARBA" id="ARBA00005010"/>
    </source>
</evidence>
<dbReference type="PANTHER" id="PTHR35330:SF1">
    <property type="entry name" value="SIROHEME BIOSYNTHESIS PROTEIN MET8"/>
    <property type="match status" value="1"/>
</dbReference>
<dbReference type="UniPathway" id="UPA00262">
    <property type="reaction ID" value="UER00222"/>
</dbReference>